<reference evidence="2 5" key="2">
    <citation type="submission" date="2019-02" db="EMBL/GenBank/DDBJ databases">
        <title>Complete genome sequence of Desulfobacter hydrogenophilus AcRS1.</title>
        <authorList>
            <person name="Marietou A."/>
            <person name="Lund M.B."/>
            <person name="Marshall I.P.G."/>
            <person name="Schreiber L."/>
            <person name="Jorgensen B."/>
        </authorList>
    </citation>
    <scope>NUCLEOTIDE SEQUENCE [LARGE SCALE GENOMIC DNA]</scope>
    <source>
        <strain evidence="2 5">AcRS1</strain>
    </source>
</reference>
<dbReference type="EMBL" id="QLNI01000080">
    <property type="protein sequence ID" value="RAL99925.1"/>
    <property type="molecule type" value="Genomic_DNA"/>
</dbReference>
<dbReference type="EMBL" id="CP036313">
    <property type="protein sequence ID" value="QBH14283.1"/>
    <property type="molecule type" value="Genomic_DNA"/>
</dbReference>
<proteinExistence type="predicted"/>
<evidence type="ECO:0000313" key="3">
    <source>
        <dbReference type="EMBL" id="RAL99925.1"/>
    </source>
</evidence>
<dbReference type="Proteomes" id="UP000248798">
    <property type="component" value="Unassembled WGS sequence"/>
</dbReference>
<keyword evidence="5" id="KW-1185">Reference proteome</keyword>
<keyword evidence="1" id="KW-0812">Transmembrane</keyword>
<feature type="transmembrane region" description="Helical" evidence="1">
    <location>
        <begin position="268"/>
        <end position="288"/>
    </location>
</feature>
<name>A0A328F6S8_9BACT</name>
<dbReference type="RefSeq" id="WP_111960628.1">
    <property type="nucleotide sequence ID" value="NZ_CP036313.1"/>
</dbReference>
<dbReference type="Proteomes" id="UP000293902">
    <property type="component" value="Chromosome"/>
</dbReference>
<accession>A0A328F6S8</accession>
<organism evidence="3 4">
    <name type="scientific">Desulfobacter hydrogenophilus</name>
    <dbReference type="NCBI Taxonomy" id="2291"/>
    <lineage>
        <taxon>Bacteria</taxon>
        <taxon>Pseudomonadati</taxon>
        <taxon>Thermodesulfobacteriota</taxon>
        <taxon>Desulfobacteria</taxon>
        <taxon>Desulfobacterales</taxon>
        <taxon>Desulfobacteraceae</taxon>
        <taxon>Desulfobacter</taxon>
    </lineage>
</organism>
<evidence type="ECO:0000313" key="4">
    <source>
        <dbReference type="Proteomes" id="UP000248798"/>
    </source>
</evidence>
<evidence type="ECO:0000256" key="1">
    <source>
        <dbReference type="SAM" id="Phobius"/>
    </source>
</evidence>
<evidence type="ECO:0000313" key="2">
    <source>
        <dbReference type="EMBL" id="QBH14283.1"/>
    </source>
</evidence>
<evidence type="ECO:0000313" key="5">
    <source>
        <dbReference type="Proteomes" id="UP000293902"/>
    </source>
</evidence>
<gene>
    <name evidence="3" type="ORF">DO021_21820</name>
    <name evidence="2" type="ORF">EYB58_15995</name>
</gene>
<reference evidence="3 4" key="1">
    <citation type="submission" date="2018-06" db="EMBL/GenBank/DDBJ databases">
        <title>Complete Genome Sequence of Desulfobacter hydrogenophilus (DSM3380).</title>
        <authorList>
            <person name="Marietou A."/>
            <person name="Schreiber L."/>
            <person name="Marshall I."/>
            <person name="Jorgensen B."/>
        </authorList>
    </citation>
    <scope>NUCLEOTIDE SEQUENCE [LARGE SCALE GENOMIC DNA]</scope>
    <source>
        <strain evidence="3 4">DSM 3380</strain>
    </source>
</reference>
<sequence length="305" mass="35948">MNFKDFLPFIGLAVPLIALYFVVRNYWRKSGTHIKGQFSISSSAYAEDKYVNSVTLENFKDRSVIIFKVFLRVGANYYIELDDFEHDPKILKPYESYSSHYDPVDFYCVNMNRIKLNELLGSSKVKKHLVLSTSHGKYVVKEWIKRWDPIFDFFDNHMTASVLPMRPKESTGYYGSEVKYLARLLTEDGYKKTVPVYPSDYNYPRFEKFRLTEESLSSREKLEEFLTDQAINGNIKCVDVEVVDADELRKKNYGHDFEKVVEAKHYSWFFYVVVGKLLTILSNIRLYFINRKHKKANKALQRTSR</sequence>
<dbReference type="OrthoDB" id="6402356at2"/>
<protein>
    <submittedName>
        <fullName evidence="3">Uncharacterized protein</fullName>
    </submittedName>
</protein>
<dbReference type="AlphaFoldDB" id="A0A328F6S8"/>
<keyword evidence="1" id="KW-0472">Membrane</keyword>
<keyword evidence="1" id="KW-1133">Transmembrane helix</keyword>